<keyword evidence="4" id="KW-1185">Reference proteome</keyword>
<evidence type="ECO:0000313" key="3">
    <source>
        <dbReference type="EMBL" id="RNL38054.1"/>
    </source>
</evidence>
<dbReference type="PANTHER" id="PTHR33295:SF20">
    <property type="entry name" value="ATPASE"/>
    <property type="match status" value="1"/>
</dbReference>
<name>A0A3N0ATR6_9ACTN</name>
<protein>
    <recommendedName>
        <fullName evidence="5">ATPase</fullName>
    </recommendedName>
</protein>
<evidence type="ECO:0008006" key="5">
    <source>
        <dbReference type="Google" id="ProtNLM"/>
    </source>
</evidence>
<dbReference type="InterPro" id="IPR025420">
    <property type="entry name" value="DUF4143"/>
</dbReference>
<accession>A0A3N0ATR6</accession>
<dbReference type="EMBL" id="QIBX01000020">
    <property type="protein sequence ID" value="RNL38054.1"/>
    <property type="molecule type" value="Genomic_DNA"/>
</dbReference>
<dbReference type="InterPro" id="IPR027417">
    <property type="entry name" value="P-loop_NTPase"/>
</dbReference>
<dbReference type="AlphaFoldDB" id="A0A3N0ATR6"/>
<organism evidence="3 4">
    <name type="scientific">Slackia equolifaciens</name>
    <dbReference type="NCBI Taxonomy" id="498718"/>
    <lineage>
        <taxon>Bacteria</taxon>
        <taxon>Bacillati</taxon>
        <taxon>Actinomycetota</taxon>
        <taxon>Coriobacteriia</taxon>
        <taxon>Eggerthellales</taxon>
        <taxon>Eggerthellaceae</taxon>
        <taxon>Slackia</taxon>
    </lineage>
</organism>
<feature type="domain" description="DUF4143" evidence="2">
    <location>
        <begin position="201"/>
        <end position="345"/>
    </location>
</feature>
<proteinExistence type="predicted"/>
<dbReference type="Pfam" id="PF13635">
    <property type="entry name" value="DUF4143"/>
    <property type="match status" value="1"/>
</dbReference>
<evidence type="ECO:0000259" key="2">
    <source>
        <dbReference type="Pfam" id="PF13635"/>
    </source>
</evidence>
<comment type="caution">
    <text evidence="3">The sequence shown here is derived from an EMBL/GenBank/DDBJ whole genome shotgun (WGS) entry which is preliminary data.</text>
</comment>
<gene>
    <name evidence="3" type="ORF">DMP06_09675</name>
</gene>
<dbReference type="Pfam" id="PF13173">
    <property type="entry name" value="AAA_14"/>
    <property type="match status" value="1"/>
</dbReference>
<dbReference type="Proteomes" id="UP000269591">
    <property type="component" value="Unassembled WGS sequence"/>
</dbReference>
<evidence type="ECO:0000313" key="4">
    <source>
        <dbReference type="Proteomes" id="UP000269591"/>
    </source>
</evidence>
<feature type="domain" description="AAA" evidence="1">
    <location>
        <begin position="26"/>
        <end position="153"/>
    </location>
</feature>
<reference evidence="4" key="1">
    <citation type="submission" date="2018-05" db="EMBL/GenBank/DDBJ databases">
        <title>Genome Sequencing of selected type strains of the family Eggerthellaceae.</title>
        <authorList>
            <person name="Danylec N."/>
            <person name="Stoll D.A."/>
            <person name="Doetsch A."/>
            <person name="Huch M."/>
        </authorList>
    </citation>
    <scope>NUCLEOTIDE SEQUENCE [LARGE SCALE GENOMIC DNA]</scope>
    <source>
        <strain evidence="4">DSM 24851</strain>
    </source>
</reference>
<dbReference type="RefSeq" id="WP_123209534.1">
    <property type="nucleotide sequence ID" value="NZ_JBHTHO010000024.1"/>
</dbReference>
<sequence>MAKSAYLIERPQAMEWLRRWRNRDVIKVVTGIRRCGKSTVLALAQQELLRDGTPKDAIISLDIEKMAFDAPKTAKELYDLVVSQLKAQTNYVFIDEVQRVPEFEKAVDALFARDDVDLYITGSNSDLLSSELATLLTGRYVELTMLPLSFAEYRSAFPRELSDEDLLNRYLVFGGMPYTAALPESDVSDYLDGVLSTILVKDVSLRHPRFNMMAIRSLAAFLADNIGNRYSLKTIANGLSRNGTKISPTTVGEYLDALSESYIVFEAKPYDAKGKTLLTQGGKYYLGDLGFRHLLLGRDQSDLGRRVENVVYLELLRRNRNVFVGRSGEAEIDFVAEGDQGTCYYQVALSVLDENTLARELASLQSLSDNYPKTLLTLDRIGTGDFNGIRHVNLIDWLLGREGA</sequence>
<dbReference type="SUPFAM" id="SSF52540">
    <property type="entry name" value="P-loop containing nucleoside triphosphate hydrolases"/>
    <property type="match status" value="1"/>
</dbReference>
<dbReference type="OrthoDB" id="9801684at2"/>
<evidence type="ECO:0000259" key="1">
    <source>
        <dbReference type="Pfam" id="PF13173"/>
    </source>
</evidence>
<dbReference type="InterPro" id="IPR041682">
    <property type="entry name" value="AAA_14"/>
</dbReference>
<dbReference type="PANTHER" id="PTHR33295">
    <property type="entry name" value="ATPASE"/>
    <property type="match status" value="1"/>
</dbReference>